<organism evidence="4 5">
    <name type="scientific">Nocardioides aestuarii</name>
    <dbReference type="NCBI Taxonomy" id="252231"/>
    <lineage>
        <taxon>Bacteria</taxon>
        <taxon>Bacillati</taxon>
        <taxon>Actinomycetota</taxon>
        <taxon>Actinomycetes</taxon>
        <taxon>Propionibacteriales</taxon>
        <taxon>Nocardioidaceae</taxon>
        <taxon>Nocardioides</taxon>
    </lineage>
</organism>
<dbReference type="GO" id="GO:0016746">
    <property type="term" value="F:acyltransferase activity"/>
    <property type="evidence" value="ECO:0007669"/>
    <property type="project" value="UniProtKB-KW"/>
</dbReference>
<evidence type="ECO:0000256" key="1">
    <source>
        <dbReference type="ARBA" id="ARBA00022679"/>
    </source>
</evidence>
<dbReference type="RefSeq" id="WP_343920281.1">
    <property type="nucleotide sequence ID" value="NZ_BAAAJT010000002.1"/>
</dbReference>
<dbReference type="PANTHER" id="PTHR43877:SF2">
    <property type="entry name" value="AMINOALKYLPHOSPHONATE N-ACETYLTRANSFERASE-RELATED"/>
    <property type="match status" value="1"/>
</dbReference>
<feature type="domain" description="N-acetyltransferase" evidence="3">
    <location>
        <begin position="1"/>
        <end position="161"/>
    </location>
</feature>
<evidence type="ECO:0000259" key="3">
    <source>
        <dbReference type="PROSITE" id="PS51186"/>
    </source>
</evidence>
<protein>
    <submittedName>
        <fullName evidence="4">GNAT family N-acetyltransferase</fullName>
        <ecNumber evidence="4">2.3.-.-</ecNumber>
    </submittedName>
</protein>
<evidence type="ECO:0000256" key="2">
    <source>
        <dbReference type="ARBA" id="ARBA00023315"/>
    </source>
</evidence>
<keyword evidence="5" id="KW-1185">Reference proteome</keyword>
<dbReference type="Proteomes" id="UP001597351">
    <property type="component" value="Unassembled WGS sequence"/>
</dbReference>
<evidence type="ECO:0000313" key="4">
    <source>
        <dbReference type="EMBL" id="MFD1948335.1"/>
    </source>
</evidence>
<dbReference type="SUPFAM" id="SSF55729">
    <property type="entry name" value="Acyl-CoA N-acyltransferases (Nat)"/>
    <property type="match status" value="1"/>
</dbReference>
<keyword evidence="1 4" id="KW-0808">Transferase</keyword>
<keyword evidence="2 4" id="KW-0012">Acyltransferase</keyword>
<dbReference type="InterPro" id="IPR000182">
    <property type="entry name" value="GNAT_dom"/>
</dbReference>
<name>A0ABW4TP53_9ACTN</name>
<dbReference type="PROSITE" id="PS51186">
    <property type="entry name" value="GNAT"/>
    <property type="match status" value="1"/>
</dbReference>
<dbReference type="Pfam" id="PF00583">
    <property type="entry name" value="Acetyltransf_1"/>
    <property type="match status" value="1"/>
</dbReference>
<reference evidence="5" key="1">
    <citation type="journal article" date="2019" name="Int. J. Syst. Evol. Microbiol.">
        <title>The Global Catalogue of Microorganisms (GCM) 10K type strain sequencing project: providing services to taxonomists for standard genome sequencing and annotation.</title>
        <authorList>
            <consortium name="The Broad Institute Genomics Platform"/>
            <consortium name="The Broad Institute Genome Sequencing Center for Infectious Disease"/>
            <person name="Wu L."/>
            <person name="Ma J."/>
        </authorList>
    </citation>
    <scope>NUCLEOTIDE SEQUENCE [LARGE SCALE GENOMIC DNA]</scope>
    <source>
        <strain evidence="5">CGMCC 1.12477</strain>
    </source>
</reference>
<dbReference type="InterPro" id="IPR050832">
    <property type="entry name" value="Bact_Acetyltransf"/>
</dbReference>
<gene>
    <name evidence="4" type="ORF">ACFSDE_16145</name>
</gene>
<dbReference type="CDD" id="cd04301">
    <property type="entry name" value="NAT_SF"/>
    <property type="match status" value="1"/>
</dbReference>
<comment type="caution">
    <text evidence="4">The sequence shown here is derived from an EMBL/GenBank/DDBJ whole genome shotgun (WGS) entry which is preliminary data.</text>
</comment>
<dbReference type="EMBL" id="JBHUGD010000003">
    <property type="protein sequence ID" value="MFD1948335.1"/>
    <property type="molecule type" value="Genomic_DNA"/>
</dbReference>
<dbReference type="Gene3D" id="3.40.630.30">
    <property type="match status" value="1"/>
</dbReference>
<dbReference type="InterPro" id="IPR016181">
    <property type="entry name" value="Acyl_CoA_acyltransferase"/>
</dbReference>
<sequence>MELRLAVAGELDAVGELTVAAYEQFMLGPQDPYRVHVRDAARRAREAELWVAAEGDRLLGCVTYCPPGSPWRELAGGADEGEFRMLAVHPDARGRGAGQALADHCEQRARAHGAVRMRLSSLAEMTTAHRVYGRLGYVRDPDRDWSPLPDVHLLAFTKELP</sequence>
<dbReference type="EC" id="2.3.-.-" evidence="4"/>
<proteinExistence type="predicted"/>
<dbReference type="PANTHER" id="PTHR43877">
    <property type="entry name" value="AMINOALKYLPHOSPHONATE N-ACETYLTRANSFERASE-RELATED-RELATED"/>
    <property type="match status" value="1"/>
</dbReference>
<evidence type="ECO:0000313" key="5">
    <source>
        <dbReference type="Proteomes" id="UP001597351"/>
    </source>
</evidence>
<accession>A0ABW4TP53</accession>